<gene>
    <name evidence="1" type="ORF">LACBIDRAFT_248987</name>
</gene>
<dbReference type="OrthoDB" id="1930084at2759"/>
<dbReference type="HOGENOM" id="CLU_3129770_0_0_1"/>
<organism evidence="2">
    <name type="scientific">Laccaria bicolor (strain S238N-H82 / ATCC MYA-4686)</name>
    <name type="common">Bicoloured deceiver</name>
    <name type="synonym">Laccaria laccata var. bicolor</name>
    <dbReference type="NCBI Taxonomy" id="486041"/>
    <lineage>
        <taxon>Eukaryota</taxon>
        <taxon>Fungi</taxon>
        <taxon>Dikarya</taxon>
        <taxon>Basidiomycota</taxon>
        <taxon>Agaricomycotina</taxon>
        <taxon>Agaricomycetes</taxon>
        <taxon>Agaricomycetidae</taxon>
        <taxon>Agaricales</taxon>
        <taxon>Agaricineae</taxon>
        <taxon>Hydnangiaceae</taxon>
        <taxon>Laccaria</taxon>
    </lineage>
</organism>
<dbReference type="GeneID" id="6075623"/>
<evidence type="ECO:0000313" key="1">
    <source>
        <dbReference type="EMBL" id="EDR09309.1"/>
    </source>
</evidence>
<feature type="non-terminal residue" evidence="1">
    <location>
        <position position="1"/>
    </location>
</feature>
<dbReference type="InParanoid" id="B0D6Z7"/>
<dbReference type="RefSeq" id="XP_001879658.1">
    <property type="nucleotide sequence ID" value="XM_001879623.1"/>
</dbReference>
<accession>B0D6Z7</accession>
<dbReference type="KEGG" id="lbc:LACBIDRAFT_248987"/>
<reference evidence="1 2" key="1">
    <citation type="journal article" date="2008" name="Nature">
        <title>The genome of Laccaria bicolor provides insights into mycorrhizal symbiosis.</title>
        <authorList>
            <person name="Martin F."/>
            <person name="Aerts A."/>
            <person name="Ahren D."/>
            <person name="Brun A."/>
            <person name="Danchin E.G.J."/>
            <person name="Duchaussoy F."/>
            <person name="Gibon J."/>
            <person name="Kohler A."/>
            <person name="Lindquist E."/>
            <person name="Pereda V."/>
            <person name="Salamov A."/>
            <person name="Shapiro H.J."/>
            <person name="Wuyts J."/>
            <person name="Blaudez D."/>
            <person name="Buee M."/>
            <person name="Brokstein P."/>
            <person name="Canbaeck B."/>
            <person name="Cohen D."/>
            <person name="Courty P.E."/>
            <person name="Coutinho P.M."/>
            <person name="Delaruelle C."/>
            <person name="Detter J.C."/>
            <person name="Deveau A."/>
            <person name="DiFazio S."/>
            <person name="Duplessis S."/>
            <person name="Fraissinet-Tachet L."/>
            <person name="Lucic E."/>
            <person name="Frey-Klett P."/>
            <person name="Fourrey C."/>
            <person name="Feussner I."/>
            <person name="Gay G."/>
            <person name="Grimwood J."/>
            <person name="Hoegger P.J."/>
            <person name="Jain P."/>
            <person name="Kilaru S."/>
            <person name="Labbe J."/>
            <person name="Lin Y.C."/>
            <person name="Legue V."/>
            <person name="Le Tacon F."/>
            <person name="Marmeisse R."/>
            <person name="Melayah D."/>
            <person name="Montanini B."/>
            <person name="Muratet M."/>
            <person name="Nehls U."/>
            <person name="Niculita-Hirzel H."/>
            <person name="Oudot-Le Secq M.P."/>
            <person name="Peter M."/>
            <person name="Quesneville H."/>
            <person name="Rajashekar B."/>
            <person name="Reich M."/>
            <person name="Rouhier N."/>
            <person name="Schmutz J."/>
            <person name="Yin T."/>
            <person name="Chalot M."/>
            <person name="Henrissat B."/>
            <person name="Kuees U."/>
            <person name="Lucas S."/>
            <person name="Van de Peer Y."/>
            <person name="Podila G.K."/>
            <person name="Polle A."/>
            <person name="Pukkila P.J."/>
            <person name="Richardson P.M."/>
            <person name="Rouze P."/>
            <person name="Sanders I.R."/>
            <person name="Stajich J.E."/>
            <person name="Tunlid A."/>
            <person name="Tuskan G."/>
            <person name="Grigoriev I.V."/>
        </authorList>
    </citation>
    <scope>NUCLEOTIDE SEQUENCE [LARGE SCALE GENOMIC DNA]</scope>
    <source>
        <strain evidence="2">S238N-H82 / ATCC MYA-4686</strain>
    </source>
</reference>
<protein>
    <submittedName>
        <fullName evidence="1">Predicted protein</fullName>
    </submittedName>
</protein>
<dbReference type="InterPro" id="IPR029052">
    <property type="entry name" value="Metallo-depent_PP-like"/>
</dbReference>
<sequence>GDLVDRGHYSMKTASLFLALKARQVNHVIEIYLDRVTLLRGHHESRQRGP</sequence>
<dbReference type="AlphaFoldDB" id="B0D6Z7"/>
<keyword evidence="2" id="KW-1185">Reference proteome</keyword>
<proteinExistence type="predicted"/>
<dbReference type="SUPFAM" id="SSF56300">
    <property type="entry name" value="Metallo-dependent phosphatases"/>
    <property type="match status" value="1"/>
</dbReference>
<dbReference type="Gene3D" id="3.60.21.10">
    <property type="match status" value="1"/>
</dbReference>
<dbReference type="EMBL" id="DS547099">
    <property type="protein sequence ID" value="EDR09309.1"/>
    <property type="molecule type" value="Genomic_DNA"/>
</dbReference>
<name>B0D6Z7_LACBS</name>
<evidence type="ECO:0000313" key="2">
    <source>
        <dbReference type="Proteomes" id="UP000001194"/>
    </source>
</evidence>
<dbReference type="Proteomes" id="UP000001194">
    <property type="component" value="Unassembled WGS sequence"/>
</dbReference>
<dbReference type="STRING" id="486041.B0D6Z7"/>